<gene>
    <name evidence="1" type="ORF">TrLO_g405</name>
</gene>
<reference evidence="2" key="1">
    <citation type="journal article" date="2023" name="Commun. Biol.">
        <title>Genome analysis of Parmales, the sister group of diatoms, reveals the evolutionary specialization of diatoms from phago-mixotrophs to photoautotrophs.</title>
        <authorList>
            <person name="Ban H."/>
            <person name="Sato S."/>
            <person name="Yoshikawa S."/>
            <person name="Yamada K."/>
            <person name="Nakamura Y."/>
            <person name="Ichinomiya M."/>
            <person name="Sato N."/>
            <person name="Blanc-Mathieu R."/>
            <person name="Endo H."/>
            <person name="Kuwata A."/>
            <person name="Ogata H."/>
        </authorList>
    </citation>
    <scope>NUCLEOTIDE SEQUENCE [LARGE SCALE GENOMIC DNA]</scope>
    <source>
        <strain evidence="2">NIES 3700</strain>
    </source>
</reference>
<dbReference type="OrthoDB" id="198309at2759"/>
<dbReference type="AlphaFoldDB" id="A0A9W7FCV1"/>
<accession>A0A9W7FCV1</accession>
<proteinExistence type="predicted"/>
<dbReference type="Gene3D" id="3.10.100.10">
    <property type="entry name" value="Mannose-Binding Protein A, subunit A"/>
    <property type="match status" value="1"/>
</dbReference>
<sequence length="76" mass="8300">MAARYTEADVFYGANQVDWHTARADCVSQGADLISISNAAEQQIVMNLIVANGGAPGTHKYQLSDDRSREEVFLVL</sequence>
<organism evidence="1 2">
    <name type="scientific">Triparma laevis f. longispina</name>
    <dbReference type="NCBI Taxonomy" id="1714387"/>
    <lineage>
        <taxon>Eukaryota</taxon>
        <taxon>Sar</taxon>
        <taxon>Stramenopiles</taxon>
        <taxon>Ochrophyta</taxon>
        <taxon>Bolidophyceae</taxon>
        <taxon>Parmales</taxon>
        <taxon>Triparmaceae</taxon>
        <taxon>Triparma</taxon>
    </lineage>
</organism>
<dbReference type="Proteomes" id="UP001165122">
    <property type="component" value="Unassembled WGS sequence"/>
</dbReference>
<dbReference type="InterPro" id="IPR016187">
    <property type="entry name" value="CTDL_fold"/>
</dbReference>
<comment type="caution">
    <text evidence="1">The sequence shown here is derived from an EMBL/GenBank/DDBJ whole genome shotgun (WGS) entry which is preliminary data.</text>
</comment>
<dbReference type="EMBL" id="BRXW01000141">
    <property type="protein sequence ID" value="GMI09796.1"/>
    <property type="molecule type" value="Genomic_DNA"/>
</dbReference>
<dbReference type="CDD" id="cd00037">
    <property type="entry name" value="CLECT"/>
    <property type="match status" value="1"/>
</dbReference>
<dbReference type="SUPFAM" id="SSF56436">
    <property type="entry name" value="C-type lectin-like"/>
    <property type="match status" value="1"/>
</dbReference>
<evidence type="ECO:0000313" key="1">
    <source>
        <dbReference type="EMBL" id="GMI09796.1"/>
    </source>
</evidence>
<dbReference type="InterPro" id="IPR016186">
    <property type="entry name" value="C-type_lectin-like/link_sf"/>
</dbReference>
<keyword evidence="2" id="KW-1185">Reference proteome</keyword>
<name>A0A9W7FCV1_9STRA</name>
<evidence type="ECO:0000313" key="2">
    <source>
        <dbReference type="Proteomes" id="UP001165122"/>
    </source>
</evidence>
<evidence type="ECO:0008006" key="3">
    <source>
        <dbReference type="Google" id="ProtNLM"/>
    </source>
</evidence>
<protein>
    <recommendedName>
        <fullName evidence="3">C-type lectin domain-containing protein</fullName>
    </recommendedName>
</protein>